<dbReference type="HOGENOM" id="CLU_300265_0_0_1"/>
<dbReference type="GO" id="GO:0006325">
    <property type="term" value="P:chromatin organization"/>
    <property type="evidence" value="ECO:0007669"/>
    <property type="project" value="InterPro"/>
</dbReference>
<proteinExistence type="predicted"/>
<protein>
    <submittedName>
        <fullName evidence="4">Uncharacterized protein</fullName>
    </submittedName>
</protein>
<organism evidence="4 5">
    <name type="scientific">Hyaloperonospora arabidopsidis (strain Emoy2)</name>
    <name type="common">Downy mildew agent</name>
    <name type="synonym">Peronospora arabidopsidis</name>
    <dbReference type="NCBI Taxonomy" id="559515"/>
    <lineage>
        <taxon>Eukaryota</taxon>
        <taxon>Sar</taxon>
        <taxon>Stramenopiles</taxon>
        <taxon>Oomycota</taxon>
        <taxon>Peronosporomycetes</taxon>
        <taxon>Peronosporales</taxon>
        <taxon>Peronosporaceae</taxon>
        <taxon>Hyaloperonospora</taxon>
    </lineage>
</organism>
<dbReference type="GO" id="GO:0005634">
    <property type="term" value="C:nucleus"/>
    <property type="evidence" value="ECO:0007669"/>
    <property type="project" value="UniProtKB-SubCell"/>
</dbReference>
<dbReference type="STRING" id="559515.M4BF46"/>
<dbReference type="eggNOG" id="ENOG502SFP4">
    <property type="taxonomic scope" value="Eukaryota"/>
</dbReference>
<keyword evidence="2" id="KW-0539">Nucleus</keyword>
<comment type="subcellular location">
    <subcellularLocation>
        <location evidence="1">Nucleus</location>
    </subcellularLocation>
</comment>
<dbReference type="AlphaFoldDB" id="M4BF46"/>
<keyword evidence="5" id="KW-1185">Reference proteome</keyword>
<evidence type="ECO:0000256" key="3">
    <source>
        <dbReference type="SAM" id="MobiDB-lite"/>
    </source>
</evidence>
<dbReference type="SUPFAM" id="SSF48452">
    <property type="entry name" value="TPR-like"/>
    <property type="match status" value="1"/>
</dbReference>
<dbReference type="Gene3D" id="1.25.40.10">
    <property type="entry name" value="Tetratricopeptide repeat domain"/>
    <property type="match status" value="1"/>
</dbReference>
<evidence type="ECO:0000313" key="5">
    <source>
        <dbReference type="Proteomes" id="UP000011713"/>
    </source>
</evidence>
<dbReference type="VEuPathDB" id="FungiDB:HpaG804915"/>
<evidence type="ECO:0000313" key="4">
    <source>
        <dbReference type="EnsemblProtists" id="HpaP804915"/>
    </source>
</evidence>
<dbReference type="Proteomes" id="UP000011713">
    <property type="component" value="Unassembled WGS sequence"/>
</dbReference>
<dbReference type="InParanoid" id="M4BF46"/>
<evidence type="ECO:0000256" key="1">
    <source>
        <dbReference type="ARBA" id="ARBA00004123"/>
    </source>
</evidence>
<dbReference type="EMBL" id="JH598194">
    <property type="status" value="NOT_ANNOTATED_CDS"/>
    <property type="molecule type" value="Genomic_DNA"/>
</dbReference>
<dbReference type="GO" id="GO:0031491">
    <property type="term" value="F:nucleosome binding"/>
    <property type="evidence" value="ECO:0007669"/>
    <property type="project" value="TreeGrafter"/>
</dbReference>
<sequence>MSSWAALNARPSSDTRDQSAALERATDEAQDAEHTAMYEQALRCQQRHEHAAAKTLYLALLHSAFYTPTRLVYLCYKNLASLDFEVQSFEDALLSYSQAVSLDATDVVVWYQMATSAVETGKLWLARRALEEGFKVDAMYWPLVEMLALVLHVLKDEGAYERVAQYLRERDPQCASVRVIDAMRRSGVAQGLEMEMERLSGDKLVLRRARKRLRHVETIVERGTKRQRELERERADKRRKQVGRRRTYTLLQASWTRLGELLLEAFDEIHRDVEAHVLQTEVEIRVGFCDKEVEDCAAGEAEKEVDRDGDLPLSNGVQLKERVEVTAAAGGCDTPLLTEVSDNDTQEDSGKYASEVMVDQPRRRKSRRRENQLWQEQAAAIKKAREQDLAYRLQAFLPTNVGDEEKNATQELVLSEWLPSLTVECVNGKFCILNARKEVLTELASFAISTEEPASDSDISSSRMCSREQAAQEVALQPEMVTARQIVSFITGSAGGSTRSGVIIDWVQRYLNQCGQWSLLHLDDDDGKIHKVCAWLEKVINGDLDISKSETRTQPTVINVADHSLIQNSRFERNGLSHNAHLFLLELRFDALLQRSLRGRRLCGMERLLEVQLAQAETLMFEFGWLEDAENAVCDPNGGKFLRLLWLIARMHERCRNPRMAQHYFAKCRERVVGLNEKGEENADSYFRIYLPNLSAGREITLEQLNIKLSGLRLSDVYSEARDFFEAGDYDHAASVLLEHFYPCNRVPRVADFLNEFWSDEDGHSAIGESNELFEMVYASLGQSSIYSEEDSILFLLTTLYHVIECLDGSATRKELGLRMNLSDKTYTNAMYTMNFLLTQLTQSKLEHVTNPDQRLLLRGLCVKCLQPSSLFRFDSPNVVLSMISVALEVIEGRSSDARDSGGSMQRAIGVDAMARLLYAIRSLSGDDFRGFCSSVSHPAKRKTLRRDRIRVVVVEVLRFLNRAFQNNDEIASSFPLHKRSALMNLCIICMRVGHEHI</sequence>
<name>M4BF46_HYAAE</name>
<dbReference type="PANTHER" id="PTHR15502">
    <property type="entry name" value="CALCINEURIN-BINDING PROTEIN CABIN 1-RELATED"/>
    <property type="match status" value="1"/>
</dbReference>
<dbReference type="InterPro" id="IPR011990">
    <property type="entry name" value="TPR-like_helical_dom_sf"/>
</dbReference>
<dbReference type="EnsemblProtists" id="HpaT804915">
    <property type="protein sequence ID" value="HpaP804915"/>
    <property type="gene ID" value="HpaG804915"/>
</dbReference>
<reference evidence="5" key="1">
    <citation type="journal article" date="2010" name="Science">
        <title>Signatures of adaptation to obligate biotrophy in the Hyaloperonospora arabidopsidis genome.</title>
        <authorList>
            <person name="Baxter L."/>
            <person name="Tripathy S."/>
            <person name="Ishaque N."/>
            <person name="Boot N."/>
            <person name="Cabral A."/>
            <person name="Kemen E."/>
            <person name="Thines M."/>
            <person name="Ah-Fong A."/>
            <person name="Anderson R."/>
            <person name="Badejoko W."/>
            <person name="Bittner-Eddy P."/>
            <person name="Boore J.L."/>
            <person name="Chibucos M.C."/>
            <person name="Coates M."/>
            <person name="Dehal P."/>
            <person name="Delehaunty K."/>
            <person name="Dong S."/>
            <person name="Downton P."/>
            <person name="Dumas B."/>
            <person name="Fabro G."/>
            <person name="Fronick C."/>
            <person name="Fuerstenberg S.I."/>
            <person name="Fulton L."/>
            <person name="Gaulin E."/>
            <person name="Govers F."/>
            <person name="Hughes L."/>
            <person name="Humphray S."/>
            <person name="Jiang R.H."/>
            <person name="Judelson H."/>
            <person name="Kamoun S."/>
            <person name="Kyung K."/>
            <person name="Meijer H."/>
            <person name="Minx P."/>
            <person name="Morris P."/>
            <person name="Nelson J."/>
            <person name="Phuntumart V."/>
            <person name="Qutob D."/>
            <person name="Rehmany A."/>
            <person name="Rougon-Cardoso A."/>
            <person name="Ryden P."/>
            <person name="Torto-Alalibo T."/>
            <person name="Studholme D."/>
            <person name="Wang Y."/>
            <person name="Win J."/>
            <person name="Wood J."/>
            <person name="Clifton S.W."/>
            <person name="Rogers J."/>
            <person name="Van den Ackerveken G."/>
            <person name="Jones J.D."/>
            <person name="McDowell J.M."/>
            <person name="Beynon J."/>
            <person name="Tyler B.M."/>
        </authorList>
    </citation>
    <scope>NUCLEOTIDE SEQUENCE [LARGE SCALE GENOMIC DNA]</scope>
    <source>
        <strain evidence="5">Emoy2</strain>
    </source>
</reference>
<accession>M4BF46</accession>
<dbReference type="PANTHER" id="PTHR15502:SF7">
    <property type="entry name" value="CALCINEURIN-BINDING PROTEIN CABIN-1"/>
    <property type="match status" value="1"/>
</dbReference>
<evidence type="ECO:0000256" key="2">
    <source>
        <dbReference type="ARBA" id="ARBA00023242"/>
    </source>
</evidence>
<dbReference type="InterPro" id="IPR033053">
    <property type="entry name" value="Hir3/CABIN1"/>
</dbReference>
<feature type="region of interest" description="Disordered" evidence="3">
    <location>
        <begin position="1"/>
        <end position="26"/>
    </location>
</feature>
<reference evidence="4" key="2">
    <citation type="submission" date="2015-06" db="UniProtKB">
        <authorList>
            <consortium name="EnsemblProtists"/>
        </authorList>
    </citation>
    <scope>IDENTIFICATION</scope>
    <source>
        <strain evidence="4">Emoy2</strain>
    </source>
</reference>